<organism evidence="3 4">
    <name type="scientific">Kouleothrix aurantiaca</name>
    <dbReference type="NCBI Taxonomy" id="186479"/>
    <lineage>
        <taxon>Bacteria</taxon>
        <taxon>Bacillati</taxon>
        <taxon>Chloroflexota</taxon>
        <taxon>Chloroflexia</taxon>
        <taxon>Chloroflexales</taxon>
        <taxon>Roseiflexineae</taxon>
        <taxon>Roseiflexaceae</taxon>
        <taxon>Kouleothrix</taxon>
    </lineage>
</organism>
<gene>
    <name evidence="3" type="ORF">SE17_20745</name>
</gene>
<evidence type="ECO:0000259" key="2">
    <source>
        <dbReference type="Pfam" id="PF25231"/>
    </source>
</evidence>
<keyword evidence="1" id="KW-0812">Transmembrane</keyword>
<reference evidence="3 4" key="1">
    <citation type="submission" date="2015-09" db="EMBL/GenBank/DDBJ databases">
        <title>Draft genome sequence of Kouleothrix aurantiaca JCM 19913.</title>
        <authorList>
            <person name="Hemp J."/>
        </authorList>
    </citation>
    <scope>NUCLEOTIDE SEQUENCE [LARGE SCALE GENOMIC DNA]</scope>
    <source>
        <strain evidence="3 4">COM-B</strain>
    </source>
</reference>
<keyword evidence="4" id="KW-1185">Reference proteome</keyword>
<evidence type="ECO:0000313" key="4">
    <source>
        <dbReference type="Proteomes" id="UP000050509"/>
    </source>
</evidence>
<feature type="transmembrane region" description="Helical" evidence="1">
    <location>
        <begin position="87"/>
        <end position="118"/>
    </location>
</feature>
<dbReference type="AlphaFoldDB" id="A0A0P9DER9"/>
<dbReference type="InterPro" id="IPR057169">
    <property type="entry name" value="DUF7847"/>
</dbReference>
<feature type="transmembrane region" description="Helical" evidence="1">
    <location>
        <begin position="178"/>
        <end position="206"/>
    </location>
</feature>
<feature type="transmembrane region" description="Helical" evidence="1">
    <location>
        <begin position="139"/>
        <end position="172"/>
    </location>
</feature>
<accession>A0A0P9DER9</accession>
<dbReference type="Proteomes" id="UP000050509">
    <property type="component" value="Unassembled WGS sequence"/>
</dbReference>
<keyword evidence="1" id="KW-1133">Transmembrane helix</keyword>
<sequence length="330" mass="35318">MEHAPAALPQLRPMSLGDMFDAAFRLYRRFFLTFIGIAALLQVPLAIAQMAVQLLVGGNLLTNWMRVVTRPGSTGSNPFENLPLGQIITYFALVFGLAMVQVLLTQSLMTGALANAVARAYTGRPVSIIQAYQIGWRRFFALVGAALATFLVGAVALGVLGGCTVGVGFLLLRSGNENAGILAGVLVAIAAFGLFALLILASMFFYTRLLLTTQAIVLEGQGPLAGLARSWRLTSGAFWRALAITVLMYILAYIIAGIPASVISFALQLLSAGDLTAVMRNQAIVSGVALLGQIIVIPLQLVIYTLLYYDLRMRKEGYDLELMAQQAASV</sequence>
<dbReference type="EMBL" id="LJCR01000883">
    <property type="protein sequence ID" value="KPV51516.1"/>
    <property type="molecule type" value="Genomic_DNA"/>
</dbReference>
<proteinExistence type="predicted"/>
<evidence type="ECO:0000313" key="3">
    <source>
        <dbReference type="EMBL" id="KPV51516.1"/>
    </source>
</evidence>
<keyword evidence="1" id="KW-0472">Membrane</keyword>
<name>A0A0P9DER9_9CHLR</name>
<feature type="transmembrane region" description="Helical" evidence="1">
    <location>
        <begin position="30"/>
        <end position="56"/>
    </location>
</feature>
<evidence type="ECO:0000256" key="1">
    <source>
        <dbReference type="SAM" id="Phobius"/>
    </source>
</evidence>
<protein>
    <recommendedName>
        <fullName evidence="2">DUF7847 domain-containing protein</fullName>
    </recommendedName>
</protein>
<feature type="transmembrane region" description="Helical" evidence="1">
    <location>
        <begin position="283"/>
        <end position="307"/>
    </location>
</feature>
<dbReference type="PANTHER" id="PTHR33133">
    <property type="entry name" value="OS08G0107100 PROTEIN-RELATED"/>
    <property type="match status" value="1"/>
</dbReference>
<feature type="transmembrane region" description="Helical" evidence="1">
    <location>
        <begin position="237"/>
        <end position="263"/>
    </location>
</feature>
<dbReference type="PANTHER" id="PTHR33133:SF1">
    <property type="entry name" value="EXPRESSED PROTEIN-RELATED"/>
    <property type="match status" value="1"/>
</dbReference>
<comment type="caution">
    <text evidence="3">The sequence shown here is derived from an EMBL/GenBank/DDBJ whole genome shotgun (WGS) entry which is preliminary data.</text>
</comment>
<feature type="domain" description="DUF7847" evidence="2">
    <location>
        <begin position="35"/>
        <end position="310"/>
    </location>
</feature>
<dbReference type="Pfam" id="PF25231">
    <property type="entry name" value="DUF7847"/>
    <property type="match status" value="1"/>
</dbReference>